<name>A0A1I2QSX1_9GAMM</name>
<dbReference type="PROSITE" id="PS51819">
    <property type="entry name" value="VOC"/>
    <property type="match status" value="1"/>
</dbReference>
<dbReference type="EMBL" id="FOOU01000005">
    <property type="protein sequence ID" value="SFG28746.1"/>
    <property type="molecule type" value="Genomic_DNA"/>
</dbReference>
<dbReference type="OrthoDB" id="9797663at2"/>
<dbReference type="InterPro" id="IPR029068">
    <property type="entry name" value="Glyas_Bleomycin-R_OHBP_Dase"/>
</dbReference>
<dbReference type="Proteomes" id="UP000198623">
    <property type="component" value="Unassembled WGS sequence"/>
</dbReference>
<sequence>MIKRNMYVIAVQSLQAAAVYYQDVLGFSIREIGDDGWRLFERDGCQIMAGHCPDSIPAHELGDHSYFAYIVIDNADEYCAEIVENGAELIKPLKSEPWGMKEFGVRTNDGHRIMFGQEIGN</sequence>
<dbReference type="InterPro" id="IPR037523">
    <property type="entry name" value="VOC_core"/>
</dbReference>
<evidence type="ECO:0000313" key="3">
    <source>
        <dbReference type="Proteomes" id="UP000198623"/>
    </source>
</evidence>
<reference evidence="3" key="1">
    <citation type="submission" date="2016-10" db="EMBL/GenBank/DDBJ databases">
        <authorList>
            <person name="Varghese N."/>
            <person name="Submissions S."/>
        </authorList>
    </citation>
    <scope>NUCLEOTIDE SEQUENCE [LARGE SCALE GENOMIC DNA]</scope>
    <source>
        <strain evidence="3">CGMCC 1.10971</strain>
    </source>
</reference>
<dbReference type="AlphaFoldDB" id="A0A1I2QSX1"/>
<feature type="domain" description="VOC" evidence="1">
    <location>
        <begin position="3"/>
        <end position="118"/>
    </location>
</feature>
<evidence type="ECO:0000313" key="2">
    <source>
        <dbReference type="EMBL" id="SFG28746.1"/>
    </source>
</evidence>
<evidence type="ECO:0000259" key="1">
    <source>
        <dbReference type="PROSITE" id="PS51819"/>
    </source>
</evidence>
<dbReference type="SUPFAM" id="SSF54593">
    <property type="entry name" value="Glyoxalase/Bleomycin resistance protein/Dihydroxybiphenyl dioxygenase"/>
    <property type="match status" value="1"/>
</dbReference>
<gene>
    <name evidence="2" type="ORF">SAMN05216175_10511</name>
</gene>
<organism evidence="2 3">
    <name type="scientific">Neptunomonas qingdaonensis</name>
    <dbReference type="NCBI Taxonomy" id="1045558"/>
    <lineage>
        <taxon>Bacteria</taxon>
        <taxon>Pseudomonadati</taxon>
        <taxon>Pseudomonadota</taxon>
        <taxon>Gammaproteobacteria</taxon>
        <taxon>Oceanospirillales</taxon>
        <taxon>Oceanospirillaceae</taxon>
        <taxon>Neptunomonas</taxon>
    </lineage>
</organism>
<proteinExistence type="predicted"/>
<dbReference type="Gene3D" id="3.10.180.10">
    <property type="entry name" value="2,3-Dihydroxybiphenyl 1,2-Dioxygenase, domain 1"/>
    <property type="match status" value="1"/>
</dbReference>
<accession>A0A1I2QSX1</accession>
<dbReference type="Pfam" id="PF00903">
    <property type="entry name" value="Glyoxalase"/>
    <property type="match status" value="1"/>
</dbReference>
<dbReference type="RefSeq" id="WP_090726866.1">
    <property type="nucleotide sequence ID" value="NZ_FOOU01000005.1"/>
</dbReference>
<protein>
    <submittedName>
        <fullName evidence="2">Uncharacterized conserved protein PhnB, glyoxalase superfamily</fullName>
    </submittedName>
</protein>
<dbReference type="InterPro" id="IPR004360">
    <property type="entry name" value="Glyas_Fos-R_dOase_dom"/>
</dbReference>
<keyword evidence="3" id="KW-1185">Reference proteome</keyword>
<dbReference type="STRING" id="1045558.SAMN05216175_10511"/>